<dbReference type="EMBL" id="QCXQ01000001">
    <property type="protein sequence ID" value="PWG01015.1"/>
    <property type="molecule type" value="Genomic_DNA"/>
</dbReference>
<dbReference type="PANTHER" id="PTHR45528">
    <property type="entry name" value="SENSOR HISTIDINE KINASE CPXA"/>
    <property type="match status" value="1"/>
</dbReference>
<keyword evidence="6" id="KW-0808">Transferase</keyword>
<dbReference type="PROSITE" id="PS50885">
    <property type="entry name" value="HAMP"/>
    <property type="match status" value="1"/>
</dbReference>
<evidence type="ECO:0000313" key="16">
    <source>
        <dbReference type="EMBL" id="PWG01015.1"/>
    </source>
</evidence>
<dbReference type="SUPFAM" id="SSF47384">
    <property type="entry name" value="Homodimeric domain of signal transducing histidine kinase"/>
    <property type="match status" value="1"/>
</dbReference>
<dbReference type="CDD" id="cd06225">
    <property type="entry name" value="HAMP"/>
    <property type="match status" value="1"/>
</dbReference>
<dbReference type="RefSeq" id="WP_109249728.1">
    <property type="nucleotide sequence ID" value="NZ_QCXQ01000001.1"/>
</dbReference>
<evidence type="ECO:0000256" key="6">
    <source>
        <dbReference type="ARBA" id="ARBA00022679"/>
    </source>
</evidence>
<organism evidence="16 17">
    <name type="scientific">Levilactobacillus bambusae</name>
    <dbReference type="NCBI Taxonomy" id="2024736"/>
    <lineage>
        <taxon>Bacteria</taxon>
        <taxon>Bacillati</taxon>
        <taxon>Bacillota</taxon>
        <taxon>Bacilli</taxon>
        <taxon>Lactobacillales</taxon>
        <taxon>Lactobacillaceae</taxon>
        <taxon>Levilactobacillus</taxon>
    </lineage>
</organism>
<evidence type="ECO:0000256" key="11">
    <source>
        <dbReference type="ARBA" id="ARBA00023136"/>
    </source>
</evidence>
<feature type="compositionally biased region" description="Basic and acidic residues" evidence="12">
    <location>
        <begin position="515"/>
        <end position="527"/>
    </location>
</feature>
<dbReference type="InterPro" id="IPR036890">
    <property type="entry name" value="HATPase_C_sf"/>
</dbReference>
<feature type="domain" description="HAMP" evidence="15">
    <location>
        <begin position="207"/>
        <end position="261"/>
    </location>
</feature>
<dbReference type="InterPro" id="IPR041610">
    <property type="entry name" value="ArlS_N"/>
</dbReference>
<dbReference type="InterPro" id="IPR003594">
    <property type="entry name" value="HATPase_dom"/>
</dbReference>
<evidence type="ECO:0000256" key="3">
    <source>
        <dbReference type="ARBA" id="ARBA00012438"/>
    </source>
</evidence>
<dbReference type="InterPro" id="IPR050398">
    <property type="entry name" value="HssS/ArlS-like"/>
</dbReference>
<dbReference type="SMART" id="SM00387">
    <property type="entry name" value="HATPase_c"/>
    <property type="match status" value="1"/>
</dbReference>
<dbReference type="Gene3D" id="1.10.287.130">
    <property type="match status" value="1"/>
</dbReference>
<dbReference type="InterPro" id="IPR036097">
    <property type="entry name" value="HisK_dim/P_sf"/>
</dbReference>
<dbReference type="InterPro" id="IPR003660">
    <property type="entry name" value="HAMP_dom"/>
</dbReference>
<evidence type="ECO:0000259" key="15">
    <source>
        <dbReference type="PROSITE" id="PS50885"/>
    </source>
</evidence>
<dbReference type="AlphaFoldDB" id="A0A2V1N5E1"/>
<evidence type="ECO:0000256" key="7">
    <source>
        <dbReference type="ARBA" id="ARBA00022692"/>
    </source>
</evidence>
<evidence type="ECO:0000256" key="13">
    <source>
        <dbReference type="SAM" id="Phobius"/>
    </source>
</evidence>
<name>A0A2V1N5E1_9LACO</name>
<accession>A0A2V1N5E1</accession>
<dbReference type="CDD" id="cd00082">
    <property type="entry name" value="HisKA"/>
    <property type="match status" value="1"/>
</dbReference>
<keyword evidence="9 13" id="KW-1133">Transmembrane helix</keyword>
<dbReference type="OrthoDB" id="9786919at2"/>
<feature type="transmembrane region" description="Helical" evidence="13">
    <location>
        <begin position="183"/>
        <end position="210"/>
    </location>
</feature>
<dbReference type="InterPro" id="IPR003661">
    <property type="entry name" value="HisK_dim/P_dom"/>
</dbReference>
<keyword evidence="17" id="KW-1185">Reference proteome</keyword>
<evidence type="ECO:0000256" key="9">
    <source>
        <dbReference type="ARBA" id="ARBA00022989"/>
    </source>
</evidence>
<feature type="compositionally biased region" description="Basic and acidic residues" evidence="12">
    <location>
        <begin position="496"/>
        <end position="507"/>
    </location>
</feature>
<evidence type="ECO:0000256" key="10">
    <source>
        <dbReference type="ARBA" id="ARBA00023012"/>
    </source>
</evidence>
<keyword evidence="11 13" id="KW-0472">Membrane</keyword>
<keyword evidence="8 16" id="KW-0418">Kinase</keyword>
<feature type="domain" description="Histidine kinase" evidence="14">
    <location>
        <begin position="269"/>
        <end position="486"/>
    </location>
</feature>
<dbReference type="Gene3D" id="3.30.565.10">
    <property type="entry name" value="Histidine kinase-like ATPase, C-terminal domain"/>
    <property type="match status" value="1"/>
</dbReference>
<dbReference type="PROSITE" id="PS50109">
    <property type="entry name" value="HIS_KIN"/>
    <property type="match status" value="1"/>
</dbReference>
<comment type="subcellular location">
    <subcellularLocation>
        <location evidence="2">Membrane</location>
        <topology evidence="2">Multi-pass membrane protein</topology>
    </subcellularLocation>
</comment>
<dbReference type="Pfam" id="PF00672">
    <property type="entry name" value="HAMP"/>
    <property type="match status" value="1"/>
</dbReference>
<dbReference type="EC" id="2.7.13.3" evidence="3"/>
<dbReference type="SUPFAM" id="SSF55874">
    <property type="entry name" value="ATPase domain of HSP90 chaperone/DNA topoisomerase II/histidine kinase"/>
    <property type="match status" value="1"/>
</dbReference>
<evidence type="ECO:0000256" key="4">
    <source>
        <dbReference type="ARBA" id="ARBA00015735"/>
    </source>
</evidence>
<dbReference type="PRINTS" id="PR00344">
    <property type="entry name" value="BCTRLSENSOR"/>
</dbReference>
<dbReference type="InterPro" id="IPR005467">
    <property type="entry name" value="His_kinase_dom"/>
</dbReference>
<dbReference type="Pfam" id="PF02518">
    <property type="entry name" value="HATPase_c"/>
    <property type="match status" value="1"/>
</dbReference>
<evidence type="ECO:0000313" key="17">
    <source>
        <dbReference type="Proteomes" id="UP000245080"/>
    </source>
</evidence>
<feature type="transmembrane region" description="Helical" evidence="13">
    <location>
        <begin position="23"/>
        <end position="43"/>
    </location>
</feature>
<dbReference type="Proteomes" id="UP000245080">
    <property type="component" value="Unassembled WGS sequence"/>
</dbReference>
<gene>
    <name evidence="16" type="ORF">DCM90_02245</name>
</gene>
<evidence type="ECO:0000256" key="1">
    <source>
        <dbReference type="ARBA" id="ARBA00000085"/>
    </source>
</evidence>
<dbReference type="PANTHER" id="PTHR45528:SF12">
    <property type="entry name" value="SENSOR HISTIDINE KINASE ARSS"/>
    <property type="match status" value="1"/>
</dbReference>
<sequence length="527" mass="59787">MSQSKSETKEPTRKPRFSLKWKWALSTTVGVLIIFLAIIVILFNSFTSIMIKQEQSHVSDSMVVLTDKLSGTQGPLTTDDITQRLQGQLAPMQTNGKAARQFVFWNNVNVTIFGPSGERLFASQNNRARFKRIRTDTVARSQVAGESGLIGRAPIISRSTHQVIGYAQIDDQMTDLHRTSRQLGAILGVLALLAVFCAAVYCYIMASFLLRPMEEISDTMNIVRADPQAEVRVPDLNRNDELSDLAQLFNGMLDQMQRYIDQQTEFVEDVSHELRTPVAILQGHMEMLKRWGKDDPEVLNESIDASLQETKRMESLVQEMLDLSRAEQIELNFGNEITNVTKVVHQVYNDFEMIHPDFTFVLDDDVEKEVDVQIYRNHLEQVLIILLDNAVKYSTKRKEIHVTYERSERNVDIAVQDFGEGIAPDNIDKVFNRFYRVDKARSRNKGGNGLGLSIARRLIEAYHGTISIESSLGYGSIFQISLPILTGQEVEILEEKRDMAETQRDQKPLASNLLEDPKAEDQASKQD</sequence>
<dbReference type="Pfam" id="PF00512">
    <property type="entry name" value="HisKA"/>
    <property type="match status" value="1"/>
</dbReference>
<dbReference type="SMART" id="SM00304">
    <property type="entry name" value="HAMP"/>
    <property type="match status" value="1"/>
</dbReference>
<keyword evidence="7 13" id="KW-0812">Transmembrane</keyword>
<dbReference type="GO" id="GO:0000155">
    <property type="term" value="F:phosphorelay sensor kinase activity"/>
    <property type="evidence" value="ECO:0007669"/>
    <property type="project" value="InterPro"/>
</dbReference>
<evidence type="ECO:0000256" key="2">
    <source>
        <dbReference type="ARBA" id="ARBA00004141"/>
    </source>
</evidence>
<dbReference type="GO" id="GO:0016020">
    <property type="term" value="C:membrane"/>
    <property type="evidence" value="ECO:0007669"/>
    <property type="project" value="UniProtKB-SubCell"/>
</dbReference>
<evidence type="ECO:0000256" key="5">
    <source>
        <dbReference type="ARBA" id="ARBA00022553"/>
    </source>
</evidence>
<dbReference type="SMART" id="SM00388">
    <property type="entry name" value="HisKA"/>
    <property type="match status" value="1"/>
</dbReference>
<dbReference type="InterPro" id="IPR004358">
    <property type="entry name" value="Sig_transdc_His_kin-like_C"/>
</dbReference>
<dbReference type="Pfam" id="PF18719">
    <property type="entry name" value="ArlS_N"/>
    <property type="match status" value="1"/>
</dbReference>
<dbReference type="FunFam" id="3.30.565.10:FF:000006">
    <property type="entry name" value="Sensor histidine kinase WalK"/>
    <property type="match status" value="1"/>
</dbReference>
<proteinExistence type="predicted"/>
<comment type="catalytic activity">
    <reaction evidence="1">
        <text>ATP + protein L-histidine = ADP + protein N-phospho-L-histidine.</text>
        <dbReference type="EC" id="2.7.13.3"/>
    </reaction>
</comment>
<evidence type="ECO:0000256" key="8">
    <source>
        <dbReference type="ARBA" id="ARBA00022777"/>
    </source>
</evidence>
<comment type="caution">
    <text evidence="16">The sequence shown here is derived from an EMBL/GenBank/DDBJ whole genome shotgun (WGS) entry which is preliminary data.</text>
</comment>
<evidence type="ECO:0000256" key="12">
    <source>
        <dbReference type="SAM" id="MobiDB-lite"/>
    </source>
</evidence>
<feature type="region of interest" description="Disordered" evidence="12">
    <location>
        <begin position="496"/>
        <end position="527"/>
    </location>
</feature>
<protein>
    <recommendedName>
        <fullName evidence="4">Signal transduction histidine-protein kinase ArlS</fullName>
        <ecNumber evidence="3">2.7.13.3</ecNumber>
    </recommendedName>
</protein>
<keyword evidence="10" id="KW-0902">Two-component regulatory system</keyword>
<evidence type="ECO:0000259" key="14">
    <source>
        <dbReference type="PROSITE" id="PS50109"/>
    </source>
</evidence>
<dbReference type="Gene3D" id="6.10.340.10">
    <property type="match status" value="1"/>
</dbReference>
<dbReference type="FunFam" id="1.10.287.130:FF:000001">
    <property type="entry name" value="Two-component sensor histidine kinase"/>
    <property type="match status" value="1"/>
</dbReference>
<reference evidence="16 17" key="1">
    <citation type="journal article" date="2018" name="Int. J. Syst. Evol. Microbiol.">
        <title>Lactobacillus bambusae sp. nov., isolated from a traditional fermented Ma-bamboo shoots of Taiwan.</title>
        <authorList>
            <person name="Wang L.-T."/>
        </authorList>
    </citation>
    <scope>NUCLEOTIDE SEQUENCE [LARGE SCALE GENOMIC DNA]</scope>
    <source>
        <strain evidence="16 17">BS-W1</strain>
    </source>
</reference>
<dbReference type="SUPFAM" id="SSF158472">
    <property type="entry name" value="HAMP domain-like"/>
    <property type="match status" value="1"/>
</dbReference>
<keyword evidence="5" id="KW-0597">Phosphoprotein</keyword>